<accession>A0ABU2ZQT0</accession>
<organism evidence="2 3">
    <name type="scientific">Glaciecola petra</name>
    <dbReference type="NCBI Taxonomy" id="3075602"/>
    <lineage>
        <taxon>Bacteria</taxon>
        <taxon>Pseudomonadati</taxon>
        <taxon>Pseudomonadota</taxon>
        <taxon>Gammaproteobacteria</taxon>
        <taxon>Alteromonadales</taxon>
        <taxon>Alteromonadaceae</taxon>
        <taxon>Glaciecola</taxon>
    </lineage>
</organism>
<feature type="transmembrane region" description="Helical" evidence="1">
    <location>
        <begin position="291"/>
        <end position="309"/>
    </location>
</feature>
<keyword evidence="1" id="KW-0812">Transmembrane</keyword>
<proteinExistence type="predicted"/>
<keyword evidence="1" id="KW-0472">Membrane</keyword>
<reference evidence="2 3" key="1">
    <citation type="submission" date="2023-09" db="EMBL/GenBank/DDBJ databases">
        <authorList>
            <person name="Rey-Velasco X."/>
        </authorList>
    </citation>
    <scope>NUCLEOTIDE SEQUENCE [LARGE SCALE GENOMIC DNA]</scope>
    <source>
        <strain evidence="2 3">P117</strain>
    </source>
</reference>
<dbReference type="Proteomes" id="UP001253545">
    <property type="component" value="Unassembled WGS sequence"/>
</dbReference>
<name>A0ABU2ZQT0_9ALTE</name>
<evidence type="ECO:0000313" key="2">
    <source>
        <dbReference type="EMBL" id="MDT0594755.1"/>
    </source>
</evidence>
<gene>
    <name evidence="2" type="ORF">RM552_07885</name>
</gene>
<feature type="transmembrane region" description="Helical" evidence="1">
    <location>
        <begin position="264"/>
        <end position="285"/>
    </location>
</feature>
<protein>
    <submittedName>
        <fullName evidence="2">Stage II sporulation protein M</fullName>
    </submittedName>
</protein>
<sequence length="316" mass="35640">MKQQDFVSRNTNTWQLFENAIQDEALFKQNDMPKLYRQICHDLATAKARQYSPEVIQRINNLLLAGQTRLYKTKNRIFSGIIEFFVVDFKQSLMAIRSYVIWAHIIFYGVAITSASIVIWQPDSVQHFIDNTAVASIEKMYDPSSTHFAKERASDGDFYMFGHYIRNNISIAFQCFVGGILLGLGTLFYLVYNAIFFGAISGHIVNIDYGTTFFSFVITHGSFELTAIVVSAAAGAVIGKHLIAPGQLSRVQALKVAGKRTFPVILGCFILLIFAAFVEAFWSSSSIIPNGVKYSVGGLCWCWVLYFVFKRPKYET</sequence>
<dbReference type="InterPro" id="IPR002798">
    <property type="entry name" value="SpoIIM-like"/>
</dbReference>
<dbReference type="PANTHER" id="PTHR35337:SF1">
    <property type="entry name" value="SLR1478 PROTEIN"/>
    <property type="match status" value="1"/>
</dbReference>
<dbReference type="EMBL" id="JAVRHX010000001">
    <property type="protein sequence ID" value="MDT0594755.1"/>
    <property type="molecule type" value="Genomic_DNA"/>
</dbReference>
<dbReference type="RefSeq" id="WP_311368213.1">
    <property type="nucleotide sequence ID" value="NZ_JAVRHX010000001.1"/>
</dbReference>
<feature type="transmembrane region" description="Helical" evidence="1">
    <location>
        <begin position="225"/>
        <end position="243"/>
    </location>
</feature>
<dbReference type="Pfam" id="PF01944">
    <property type="entry name" value="SpoIIM"/>
    <property type="match status" value="1"/>
</dbReference>
<keyword evidence="1" id="KW-1133">Transmembrane helix</keyword>
<feature type="transmembrane region" description="Helical" evidence="1">
    <location>
        <begin position="99"/>
        <end position="120"/>
    </location>
</feature>
<dbReference type="PANTHER" id="PTHR35337">
    <property type="entry name" value="SLR1478 PROTEIN"/>
    <property type="match status" value="1"/>
</dbReference>
<comment type="caution">
    <text evidence="2">The sequence shown here is derived from an EMBL/GenBank/DDBJ whole genome shotgun (WGS) entry which is preliminary data.</text>
</comment>
<feature type="transmembrane region" description="Helical" evidence="1">
    <location>
        <begin position="169"/>
        <end position="192"/>
    </location>
</feature>
<feature type="transmembrane region" description="Helical" evidence="1">
    <location>
        <begin position="199"/>
        <end position="219"/>
    </location>
</feature>
<keyword evidence="3" id="KW-1185">Reference proteome</keyword>
<evidence type="ECO:0000313" key="3">
    <source>
        <dbReference type="Proteomes" id="UP001253545"/>
    </source>
</evidence>
<evidence type="ECO:0000256" key="1">
    <source>
        <dbReference type="SAM" id="Phobius"/>
    </source>
</evidence>